<gene>
    <name evidence="1" type="ORF">EZS28_038923</name>
</gene>
<dbReference type="AlphaFoldDB" id="A0A5J4U6H7"/>
<dbReference type="EMBL" id="SNRW01020339">
    <property type="protein sequence ID" value="KAA6365552.1"/>
    <property type="molecule type" value="Genomic_DNA"/>
</dbReference>
<name>A0A5J4U6H7_9EUKA</name>
<evidence type="ECO:0000313" key="1">
    <source>
        <dbReference type="EMBL" id="KAA6365552.1"/>
    </source>
</evidence>
<organism evidence="1 2">
    <name type="scientific">Streblomastix strix</name>
    <dbReference type="NCBI Taxonomy" id="222440"/>
    <lineage>
        <taxon>Eukaryota</taxon>
        <taxon>Metamonada</taxon>
        <taxon>Preaxostyla</taxon>
        <taxon>Oxymonadida</taxon>
        <taxon>Streblomastigidae</taxon>
        <taxon>Streblomastix</taxon>
    </lineage>
</organism>
<proteinExistence type="predicted"/>
<dbReference type="Proteomes" id="UP000324800">
    <property type="component" value="Unassembled WGS sequence"/>
</dbReference>
<sequence length="82" mass="8910">PYPYPNDLTTNLSLAPFSAAKFRIIYAGSVPGDKMNTIGVAQSELANVSFISNGGGSLQIDPRIYSTILRTLNATLSSRRYR</sequence>
<comment type="caution">
    <text evidence="1">The sequence shown here is derived from an EMBL/GenBank/DDBJ whole genome shotgun (WGS) entry which is preliminary data.</text>
</comment>
<protein>
    <submittedName>
        <fullName evidence="1">Uncharacterized protein</fullName>
    </submittedName>
</protein>
<evidence type="ECO:0000313" key="2">
    <source>
        <dbReference type="Proteomes" id="UP000324800"/>
    </source>
</evidence>
<feature type="non-terminal residue" evidence="1">
    <location>
        <position position="1"/>
    </location>
</feature>
<reference evidence="1 2" key="1">
    <citation type="submission" date="2019-03" db="EMBL/GenBank/DDBJ databases">
        <title>Single cell metagenomics reveals metabolic interactions within the superorganism composed of flagellate Streblomastix strix and complex community of Bacteroidetes bacteria on its surface.</title>
        <authorList>
            <person name="Treitli S.C."/>
            <person name="Kolisko M."/>
            <person name="Husnik F."/>
            <person name="Keeling P."/>
            <person name="Hampl V."/>
        </authorList>
    </citation>
    <scope>NUCLEOTIDE SEQUENCE [LARGE SCALE GENOMIC DNA]</scope>
    <source>
        <strain evidence="1">ST1C</strain>
    </source>
</reference>
<accession>A0A5J4U6H7</accession>